<gene>
    <name evidence="1" type="ORF">S01H4_39604</name>
</gene>
<sequence>YVNIAGMVEIMAGDYESAHIAADEDGSLAERLEQIQEAINVGAGTGLPADTSIYDAMGTPTLWTATASAVGTLTDASLIDQAGLYVGEMVVPLSGNMAGQGRYITAYDGTQTITVLPAWPVAPGNVDFVIMPSETSRLLLALGAEYNGAPDLYDTIVSGYTTAATAVAVGSMLERLQLLQQASIVKNTIWTASGSAVTTLTAAALLDVAGAYVGQMVIPLAGNMEGHGRYISAYDGTQTITVTPPWAADPGLVDFIIVPSDLSIVYEAIAGAAGILAWPAAAVPAANVSLA</sequence>
<feature type="non-terminal residue" evidence="1">
    <location>
        <position position="291"/>
    </location>
</feature>
<feature type="non-terminal residue" evidence="1">
    <location>
        <position position="1"/>
    </location>
</feature>
<protein>
    <submittedName>
        <fullName evidence="1">Uncharacterized protein</fullName>
    </submittedName>
</protein>
<dbReference type="AlphaFoldDB" id="X1BY10"/>
<reference evidence="1" key="1">
    <citation type="journal article" date="2014" name="Front. Microbiol.">
        <title>High frequency of phylogenetically diverse reductive dehalogenase-homologous genes in deep subseafloor sedimentary metagenomes.</title>
        <authorList>
            <person name="Kawai M."/>
            <person name="Futagami T."/>
            <person name="Toyoda A."/>
            <person name="Takaki Y."/>
            <person name="Nishi S."/>
            <person name="Hori S."/>
            <person name="Arai W."/>
            <person name="Tsubouchi T."/>
            <person name="Morono Y."/>
            <person name="Uchiyama I."/>
            <person name="Ito T."/>
            <person name="Fujiyama A."/>
            <person name="Inagaki F."/>
            <person name="Takami H."/>
        </authorList>
    </citation>
    <scope>NUCLEOTIDE SEQUENCE</scope>
    <source>
        <strain evidence="1">Expedition CK06-06</strain>
    </source>
</reference>
<accession>X1BY10</accession>
<dbReference type="EMBL" id="BART01021476">
    <property type="protein sequence ID" value="GAH00716.1"/>
    <property type="molecule type" value="Genomic_DNA"/>
</dbReference>
<comment type="caution">
    <text evidence="1">The sequence shown here is derived from an EMBL/GenBank/DDBJ whole genome shotgun (WGS) entry which is preliminary data.</text>
</comment>
<evidence type="ECO:0000313" key="1">
    <source>
        <dbReference type="EMBL" id="GAH00716.1"/>
    </source>
</evidence>
<organism evidence="1">
    <name type="scientific">marine sediment metagenome</name>
    <dbReference type="NCBI Taxonomy" id="412755"/>
    <lineage>
        <taxon>unclassified sequences</taxon>
        <taxon>metagenomes</taxon>
        <taxon>ecological metagenomes</taxon>
    </lineage>
</organism>
<name>X1BY10_9ZZZZ</name>
<proteinExistence type="predicted"/>